<evidence type="ECO:0000313" key="1">
    <source>
        <dbReference type="EMBL" id="SPP94154.1"/>
    </source>
</evidence>
<evidence type="ECO:0000313" key="2">
    <source>
        <dbReference type="Proteomes" id="UP000246085"/>
    </source>
</evidence>
<reference evidence="1 2" key="1">
    <citation type="submission" date="2018-03" db="EMBL/GenBank/DDBJ databases">
        <authorList>
            <person name="Gully D."/>
        </authorList>
    </citation>
    <scope>NUCLEOTIDE SEQUENCE [LARGE SCALE GENOMIC DNA]</scope>
    <source>
        <strain evidence="1">ORS3257</strain>
    </source>
</reference>
<protein>
    <submittedName>
        <fullName evidence="1">Uncharacterized protein</fullName>
    </submittedName>
</protein>
<accession>A0A2U3PYC5</accession>
<name>A0A2U3PYC5_9BRAD</name>
<dbReference type="Proteomes" id="UP000246085">
    <property type="component" value="Chromosome BRAD3257"/>
</dbReference>
<dbReference type="EMBL" id="LS398110">
    <property type="protein sequence ID" value="SPP94154.1"/>
    <property type="molecule type" value="Genomic_DNA"/>
</dbReference>
<dbReference type="KEGG" id="bvz:BRAD3257_3108"/>
<proteinExistence type="predicted"/>
<gene>
    <name evidence="1" type="ORF">BRAD3257_3108</name>
</gene>
<organism evidence="1 2">
    <name type="scientific">Bradyrhizobium vignae</name>
    <dbReference type="NCBI Taxonomy" id="1549949"/>
    <lineage>
        <taxon>Bacteria</taxon>
        <taxon>Pseudomonadati</taxon>
        <taxon>Pseudomonadota</taxon>
        <taxon>Alphaproteobacteria</taxon>
        <taxon>Hyphomicrobiales</taxon>
        <taxon>Nitrobacteraceae</taxon>
        <taxon>Bradyrhizobium</taxon>
    </lineage>
</organism>
<dbReference type="AlphaFoldDB" id="A0A2U3PYC5"/>
<sequence length="69" mass="7896">MHSSSPSIRVDRVTKDYRIYSTAIDRFRDALGWRASFKEFSALSEVSLNVKAGEFWGLWARMAPGNPRC</sequence>